<keyword evidence="2" id="KW-1185">Reference proteome</keyword>
<dbReference type="Gene3D" id="3.30.160.670">
    <property type="match status" value="1"/>
</dbReference>
<dbReference type="InterPro" id="IPR025411">
    <property type="entry name" value="DUF4136"/>
</dbReference>
<dbReference type="RefSeq" id="WP_094996040.1">
    <property type="nucleotide sequence ID" value="NZ_BMJL01000001.1"/>
</dbReference>
<evidence type="ECO:0000313" key="2">
    <source>
        <dbReference type="Proteomes" id="UP000215244"/>
    </source>
</evidence>
<dbReference type="PROSITE" id="PS51257">
    <property type="entry name" value="PROKAR_LIPOPROTEIN"/>
    <property type="match status" value="1"/>
</dbReference>
<reference evidence="1 2" key="1">
    <citation type="submission" date="2017-08" db="EMBL/GenBank/DDBJ databases">
        <title>The complete genome sequence of Maribacter sp. B1, isolated from deep-sea sediment.</title>
        <authorList>
            <person name="Wu Y.-H."/>
            <person name="Cheng H."/>
            <person name="Xu X.-W."/>
        </authorList>
    </citation>
    <scope>NUCLEOTIDE SEQUENCE [LARGE SCALE GENOMIC DNA]</scope>
    <source>
        <strain evidence="1 2">B1</strain>
    </source>
</reference>
<dbReference type="AlphaFoldDB" id="A0A223V219"/>
<dbReference type="KEGG" id="marb:CJ263_03770"/>
<dbReference type="Pfam" id="PF13590">
    <property type="entry name" value="DUF4136"/>
    <property type="match status" value="1"/>
</dbReference>
<organism evidence="1 2">
    <name type="scientific">Maribacter cobaltidurans</name>
    <dbReference type="NCBI Taxonomy" id="1178778"/>
    <lineage>
        <taxon>Bacteria</taxon>
        <taxon>Pseudomonadati</taxon>
        <taxon>Bacteroidota</taxon>
        <taxon>Flavobacteriia</taxon>
        <taxon>Flavobacteriales</taxon>
        <taxon>Flavobacteriaceae</taxon>
        <taxon>Maribacter</taxon>
    </lineage>
</organism>
<dbReference type="Proteomes" id="UP000215244">
    <property type="component" value="Chromosome"/>
</dbReference>
<proteinExistence type="predicted"/>
<dbReference type="OrthoDB" id="1430233at2"/>
<dbReference type="EMBL" id="CP022957">
    <property type="protein sequence ID" value="ASV29414.1"/>
    <property type="molecule type" value="Genomic_DNA"/>
</dbReference>
<sequence>MKYLKILWIILLLSSCGTIKVDYDYEKETDFTAYNTYNYIADLQTGLSELDENRFFRAMDITLQAKGLKFSEEPDLLIDVNSMVYETQSGNTVGVGLGGGGGAIGGGVSIGIPVGSPKLTREIVLDFLDAKKDILVWQAIGKAPFREGEPPAVKEENLQEMVNKIFEKYPPKS</sequence>
<evidence type="ECO:0000313" key="1">
    <source>
        <dbReference type="EMBL" id="ASV29414.1"/>
    </source>
</evidence>
<protein>
    <submittedName>
        <fullName evidence="1">Uncharacterized protein</fullName>
    </submittedName>
</protein>
<gene>
    <name evidence="1" type="ORF">CJ263_03770</name>
</gene>
<accession>A0A223V219</accession>
<name>A0A223V219_9FLAO</name>